<dbReference type="InterPro" id="IPR013078">
    <property type="entry name" value="His_Pase_superF_clade-1"/>
</dbReference>
<evidence type="ECO:0000259" key="4">
    <source>
        <dbReference type="Pfam" id="PF01636"/>
    </source>
</evidence>
<dbReference type="SMART" id="SM00855">
    <property type="entry name" value="PGAM"/>
    <property type="match status" value="1"/>
</dbReference>
<comment type="caution">
    <text evidence="5">The sequence shown here is derived from an EMBL/GenBank/DDBJ whole genome shotgun (WGS) entry which is preliminary data.</text>
</comment>
<dbReference type="Gene3D" id="3.90.1200.10">
    <property type="match status" value="1"/>
</dbReference>
<dbReference type="GO" id="GO:0005737">
    <property type="term" value="C:cytoplasm"/>
    <property type="evidence" value="ECO:0007669"/>
    <property type="project" value="TreeGrafter"/>
</dbReference>
<protein>
    <recommendedName>
        <fullName evidence="4">Aminoglycoside phosphotransferase domain-containing protein</fullName>
    </recommendedName>
</protein>
<feature type="binding site" evidence="3">
    <location>
        <position position="113"/>
    </location>
    <ligand>
        <name>substrate</name>
    </ligand>
</feature>
<dbReference type="InterPro" id="IPR029033">
    <property type="entry name" value="His_PPase_superfam"/>
</dbReference>
<feature type="binding site" evidence="3">
    <location>
        <begin position="61"/>
        <end position="68"/>
    </location>
    <ligand>
        <name>substrate</name>
    </ligand>
</feature>
<dbReference type="InterPro" id="IPR011009">
    <property type="entry name" value="Kinase-like_dom_sf"/>
</dbReference>
<dbReference type="PANTHER" id="PTHR48100">
    <property type="entry name" value="BROAD-SPECIFICITY PHOSPHATASE YOR283W-RELATED"/>
    <property type="match status" value="1"/>
</dbReference>
<dbReference type="Pfam" id="PF01636">
    <property type="entry name" value="APH"/>
    <property type="match status" value="1"/>
</dbReference>
<dbReference type="GO" id="GO:0016791">
    <property type="term" value="F:phosphatase activity"/>
    <property type="evidence" value="ECO:0007669"/>
    <property type="project" value="TreeGrafter"/>
</dbReference>
<organism evidence="5 6">
    <name type="scientific">Candidatus Roizmanbacteria bacterium CG_4_10_14_0_2_um_filter_36_9</name>
    <dbReference type="NCBI Taxonomy" id="1974823"/>
    <lineage>
        <taxon>Bacteria</taxon>
        <taxon>Candidatus Roizmaniibacteriota</taxon>
    </lineage>
</organism>
<dbReference type="CDD" id="cd07067">
    <property type="entry name" value="HP_PGM_like"/>
    <property type="match status" value="1"/>
</dbReference>
<dbReference type="Gene3D" id="3.30.200.150">
    <property type="match status" value="1"/>
</dbReference>
<evidence type="ECO:0000313" key="5">
    <source>
        <dbReference type="EMBL" id="PIZ65627.1"/>
    </source>
</evidence>
<name>A0A2M7U4L4_9BACT</name>
<dbReference type="InterPro" id="IPR001345">
    <property type="entry name" value="PG/BPGM_mutase_AS"/>
</dbReference>
<dbReference type="Gene3D" id="3.40.50.1240">
    <property type="entry name" value="Phosphoglycerate mutase-like"/>
    <property type="match status" value="1"/>
</dbReference>
<dbReference type="AlphaFoldDB" id="A0A2M7U4L4"/>
<dbReference type="Proteomes" id="UP000230027">
    <property type="component" value="Unassembled WGS sequence"/>
</dbReference>
<dbReference type="Pfam" id="PF00300">
    <property type="entry name" value="His_Phos_1"/>
    <property type="match status" value="1"/>
</dbReference>
<dbReference type="PANTHER" id="PTHR48100:SF1">
    <property type="entry name" value="HISTIDINE PHOSPHATASE FAMILY PROTEIN-RELATED"/>
    <property type="match status" value="1"/>
</dbReference>
<evidence type="ECO:0000256" key="1">
    <source>
        <dbReference type="ARBA" id="ARBA00023152"/>
    </source>
</evidence>
<evidence type="ECO:0000313" key="6">
    <source>
        <dbReference type="Proteomes" id="UP000230027"/>
    </source>
</evidence>
<feature type="domain" description="Aminoglycoside phosphotransferase" evidence="4">
    <location>
        <begin position="301"/>
        <end position="512"/>
    </location>
</feature>
<dbReference type="PROSITE" id="PS00175">
    <property type="entry name" value="PG_MUTASE"/>
    <property type="match status" value="1"/>
</dbReference>
<dbReference type="SUPFAM" id="SSF56112">
    <property type="entry name" value="Protein kinase-like (PK-like)"/>
    <property type="match status" value="1"/>
</dbReference>
<dbReference type="InterPro" id="IPR050275">
    <property type="entry name" value="PGM_Phosphatase"/>
</dbReference>
<sequence>MNRTVFQSNKSSYSWLSTRVHNLYSVYFSDIHKYIIPNIITQVVHMHGLVYWWLMKITLIRHGQSIGNTKFGYMSGTSDPEGLTKRGRVQAIRAAYELKDEKIDVIYFSPVARAKETGKILHRYFGSAKFQGLDWLHELDHGIFEGHYWWEIIHKIPPSYRRLRHLYESKYPDGESMQMMFERVSTGLNALISSQKKDSHIIIVSHQAPLTAIRYQIIHGGPKSLKTKKEEQSFMDYLHDAKLPNAGIVKFDIDQNESLKENKLVKFKSIKDDNKNIMFYTNGILDLNDLKVSNEKTASANSAYHIKNGKEYLLKVLHSKDSKSVKRHNEVYSYLESKKIPAPKILIHDDTHSFYKNDIIIQDYVTGNSQNICLSKHPTELIQTFIEVYKSILSIHNLPIKDVKNFWKAPVDNHLKNWKPFMVYNINMTLHFIQDDLFDEKIEKDIATRLSQLKKYVLSADYVISPIHGDLAPGNIIINHLGGKCTFQRLIDFEWARLGDRLWDLAYYWGWLERVDRKIANKWHQILIEKLSKIELERLELYRILFHAWTVRDMIEYEGDDLRKTRGEKSKQILEN</sequence>
<dbReference type="InterPro" id="IPR002575">
    <property type="entry name" value="Aminoglycoside_PTrfase"/>
</dbReference>
<accession>A0A2M7U4L4</accession>
<keyword evidence="1" id="KW-0324">Glycolysis</keyword>
<dbReference type="EMBL" id="PFOD01000042">
    <property type="protein sequence ID" value="PIZ65627.1"/>
    <property type="molecule type" value="Genomic_DNA"/>
</dbReference>
<gene>
    <name evidence="5" type="ORF">COY14_01865</name>
</gene>
<proteinExistence type="predicted"/>
<dbReference type="SUPFAM" id="SSF53254">
    <property type="entry name" value="Phosphoglycerate mutase-like"/>
    <property type="match status" value="1"/>
</dbReference>
<evidence type="ECO:0000256" key="3">
    <source>
        <dbReference type="PIRSR" id="PIRSR613078-2"/>
    </source>
</evidence>
<keyword evidence="2" id="KW-0413">Isomerase</keyword>
<evidence type="ECO:0000256" key="2">
    <source>
        <dbReference type="ARBA" id="ARBA00023235"/>
    </source>
</evidence>
<reference evidence="6" key="1">
    <citation type="submission" date="2017-09" db="EMBL/GenBank/DDBJ databases">
        <title>Depth-based differentiation of microbial function through sediment-hosted aquifers and enrichment of novel symbionts in the deep terrestrial subsurface.</title>
        <authorList>
            <person name="Probst A.J."/>
            <person name="Ladd B."/>
            <person name="Jarett J.K."/>
            <person name="Geller-Mcgrath D.E."/>
            <person name="Sieber C.M.K."/>
            <person name="Emerson J.B."/>
            <person name="Anantharaman K."/>
            <person name="Thomas B.C."/>
            <person name="Malmstrom R."/>
            <person name="Stieglmeier M."/>
            <person name="Klingl A."/>
            <person name="Woyke T."/>
            <person name="Ryan C.M."/>
            <person name="Banfield J.F."/>
        </authorList>
    </citation>
    <scope>NUCLEOTIDE SEQUENCE [LARGE SCALE GENOMIC DNA]</scope>
</reference>